<feature type="region of interest" description="Disordered" evidence="1">
    <location>
        <begin position="191"/>
        <end position="233"/>
    </location>
</feature>
<feature type="compositionally biased region" description="Basic and acidic residues" evidence="1">
    <location>
        <begin position="431"/>
        <end position="454"/>
    </location>
</feature>
<organism evidence="2 3">
    <name type="scientific">Streblomastix strix</name>
    <dbReference type="NCBI Taxonomy" id="222440"/>
    <lineage>
        <taxon>Eukaryota</taxon>
        <taxon>Metamonada</taxon>
        <taxon>Preaxostyla</taxon>
        <taxon>Oxymonadida</taxon>
        <taxon>Streblomastigidae</taxon>
        <taxon>Streblomastix</taxon>
    </lineage>
</organism>
<dbReference type="Proteomes" id="UP000324800">
    <property type="component" value="Unassembled WGS sequence"/>
</dbReference>
<dbReference type="AlphaFoldDB" id="A0A5J4UKH2"/>
<feature type="region of interest" description="Disordered" evidence="1">
    <location>
        <begin position="266"/>
        <end position="385"/>
    </location>
</feature>
<feature type="compositionally biased region" description="Polar residues" evidence="1">
    <location>
        <begin position="343"/>
        <end position="366"/>
    </location>
</feature>
<evidence type="ECO:0000313" key="2">
    <source>
        <dbReference type="EMBL" id="KAA6370601.1"/>
    </source>
</evidence>
<feature type="compositionally biased region" description="Acidic residues" evidence="1">
    <location>
        <begin position="598"/>
        <end position="635"/>
    </location>
</feature>
<feature type="compositionally biased region" description="Basic and acidic residues" evidence="1">
    <location>
        <begin position="565"/>
        <end position="587"/>
    </location>
</feature>
<feature type="non-terminal residue" evidence="2">
    <location>
        <position position="800"/>
    </location>
</feature>
<feature type="compositionally biased region" description="Basic and acidic residues" evidence="1">
    <location>
        <begin position="283"/>
        <end position="304"/>
    </location>
</feature>
<accession>A0A5J4UKH2</accession>
<feature type="compositionally biased region" description="Low complexity" evidence="1">
    <location>
        <begin position="755"/>
        <end position="779"/>
    </location>
</feature>
<evidence type="ECO:0000256" key="1">
    <source>
        <dbReference type="SAM" id="MobiDB-lite"/>
    </source>
</evidence>
<feature type="region of interest" description="Disordered" evidence="1">
    <location>
        <begin position="565"/>
        <end position="637"/>
    </location>
</feature>
<feature type="compositionally biased region" description="Polar residues" evidence="1">
    <location>
        <begin position="733"/>
        <end position="743"/>
    </location>
</feature>
<feature type="region of interest" description="Disordered" evidence="1">
    <location>
        <begin position="400"/>
        <end position="419"/>
    </location>
</feature>
<feature type="compositionally biased region" description="Acidic residues" evidence="1">
    <location>
        <begin position="652"/>
        <end position="662"/>
    </location>
</feature>
<dbReference type="EMBL" id="SNRW01015236">
    <property type="protein sequence ID" value="KAA6370601.1"/>
    <property type="molecule type" value="Genomic_DNA"/>
</dbReference>
<feature type="region of interest" description="Disordered" evidence="1">
    <location>
        <begin position="424"/>
        <end position="459"/>
    </location>
</feature>
<name>A0A5J4UKH2_9EUKA</name>
<feature type="compositionally biased region" description="Polar residues" evidence="1">
    <location>
        <begin position="402"/>
        <end position="419"/>
    </location>
</feature>
<proteinExistence type="predicted"/>
<evidence type="ECO:0000313" key="3">
    <source>
        <dbReference type="Proteomes" id="UP000324800"/>
    </source>
</evidence>
<reference evidence="2 3" key="1">
    <citation type="submission" date="2019-03" db="EMBL/GenBank/DDBJ databases">
        <title>Single cell metagenomics reveals metabolic interactions within the superorganism composed of flagellate Streblomastix strix and complex community of Bacteroidetes bacteria on its surface.</title>
        <authorList>
            <person name="Treitli S.C."/>
            <person name="Kolisko M."/>
            <person name="Husnik F."/>
            <person name="Keeling P."/>
            <person name="Hampl V."/>
        </authorList>
    </citation>
    <scope>NUCLEOTIDE SEQUENCE [LARGE SCALE GENOMIC DNA]</scope>
    <source>
        <strain evidence="2">ST1C</strain>
    </source>
</reference>
<feature type="compositionally biased region" description="Polar residues" evidence="1">
    <location>
        <begin position="325"/>
        <end position="335"/>
    </location>
</feature>
<feature type="region of interest" description="Disordered" evidence="1">
    <location>
        <begin position="1"/>
        <end position="23"/>
    </location>
</feature>
<gene>
    <name evidence="2" type="ORF">EZS28_033872</name>
</gene>
<sequence>RERKRKLRKRKRARRKRKRDEDERRRILDERRRLKAEQQKESLRDYLEQQKRSYEELLLRERTRREMAWLDAETRRMMEDESRRQLEEENRLAELIKQKLLQEKQRQLTEQEKFELERDLALAKDAKEHMDYEDELAFWVRKPLSEMFRRELVGELAVFREQNEKLIKDRLKICQERLKIVMKKLEDFTKDAPKDAGKDKTKEVVQQEDADKDKKQKEKEKKLRDKEKKKLDSQKVDLRLKISQLKQYPFRMYYDRDVEDKVGPIAVSDETFKQKPQTGEDLIQSRDEVPPDQEDGGKQEDAKNALKGSLTNREDQSASKKPLKTGSQTERPSTSQEKERQILQGSQLNQEDAQNTQEDGQQNALLESQADDKDKIREKRRTRLRSRDLAKLDGIELLDQVPSASNPYPQFPITSSQFSNLFKSQQFTDQGLREKERMEKEQDKDKDKDKDKGKNAIVEDQNDNILLSTTFYEQYRPDHNLPEYYSRDQIDQIKKQINNKLSSDEENKIFYDILENGSDDLDRKRARKEIIEKRNQIRMDKKEEIRRLKEEIELKRFYKLERKKQIQQRKEQKEQKQKEREKKEKERRERRKRRAGDSDSETTETSDSFDTEVIESILDQEQEDIPDIDEADDYDEKLADISRMELNLELEMYQDEDDEDEIEKQTENDQQLLEGNPKRSPLVESFVVDEDNNQWNKENETEPNLPGQKLLLSDLVSEDEKQRIAAQAPSPLPSSDSTVQQPKHSPLYLSALQGSSITSTTSLSLSQQSSSSSSSSSSTATNVNDIYYLHDWEKKTVPEK</sequence>
<comment type="caution">
    <text evidence="2">The sequence shown here is derived from an EMBL/GenBank/DDBJ whole genome shotgun (WGS) entry which is preliminary data.</text>
</comment>
<feature type="non-terminal residue" evidence="2">
    <location>
        <position position="1"/>
    </location>
</feature>
<feature type="compositionally biased region" description="Basic residues" evidence="1">
    <location>
        <begin position="1"/>
        <end position="18"/>
    </location>
</feature>
<feature type="region of interest" description="Disordered" evidence="1">
    <location>
        <begin position="649"/>
        <end position="780"/>
    </location>
</feature>
<protein>
    <submittedName>
        <fullName evidence="2">Uncharacterized protein</fullName>
    </submittedName>
</protein>